<sequence length="98" mass="11239">MGDKKWDYNTGVALSEHQLLHNLLFSDVLHQYTRIVAYTNKDNIPNQDSVIALTRINIPFLCDCLDGEVLAHSFPYKVKSGDSYDSMAKNYSDLKKRE</sequence>
<comment type="caution">
    <text evidence="1">The sequence shown here is derived from an EMBL/GenBank/DDBJ whole genome shotgun (WGS) entry which is preliminary data.</text>
</comment>
<accession>A0AAE1V998</accession>
<dbReference type="EMBL" id="JAVYJV010000010">
    <property type="protein sequence ID" value="KAK4360322.1"/>
    <property type="molecule type" value="Genomic_DNA"/>
</dbReference>
<name>A0AAE1V998_9SOLA</name>
<dbReference type="AlphaFoldDB" id="A0AAE1V998"/>
<protein>
    <submittedName>
        <fullName evidence="1">Uncharacterized protein</fullName>
    </submittedName>
</protein>
<organism evidence="1 2">
    <name type="scientific">Anisodus tanguticus</name>
    <dbReference type="NCBI Taxonomy" id="243964"/>
    <lineage>
        <taxon>Eukaryota</taxon>
        <taxon>Viridiplantae</taxon>
        <taxon>Streptophyta</taxon>
        <taxon>Embryophyta</taxon>
        <taxon>Tracheophyta</taxon>
        <taxon>Spermatophyta</taxon>
        <taxon>Magnoliopsida</taxon>
        <taxon>eudicotyledons</taxon>
        <taxon>Gunneridae</taxon>
        <taxon>Pentapetalae</taxon>
        <taxon>asterids</taxon>
        <taxon>lamiids</taxon>
        <taxon>Solanales</taxon>
        <taxon>Solanaceae</taxon>
        <taxon>Solanoideae</taxon>
        <taxon>Hyoscyameae</taxon>
        <taxon>Anisodus</taxon>
    </lineage>
</organism>
<reference evidence="1" key="1">
    <citation type="submission" date="2023-12" db="EMBL/GenBank/DDBJ databases">
        <title>Genome assembly of Anisodus tanguticus.</title>
        <authorList>
            <person name="Wang Y.-J."/>
        </authorList>
    </citation>
    <scope>NUCLEOTIDE SEQUENCE</scope>
    <source>
        <strain evidence="1">KB-2021</strain>
        <tissue evidence="1">Leaf</tissue>
    </source>
</reference>
<evidence type="ECO:0000313" key="1">
    <source>
        <dbReference type="EMBL" id="KAK4360322.1"/>
    </source>
</evidence>
<evidence type="ECO:0000313" key="2">
    <source>
        <dbReference type="Proteomes" id="UP001291623"/>
    </source>
</evidence>
<keyword evidence="2" id="KW-1185">Reference proteome</keyword>
<gene>
    <name evidence="1" type="ORF">RND71_019274</name>
</gene>
<dbReference type="Proteomes" id="UP001291623">
    <property type="component" value="Unassembled WGS sequence"/>
</dbReference>
<proteinExistence type="predicted"/>